<evidence type="ECO:0000259" key="3">
    <source>
        <dbReference type="PROSITE" id="PS51931"/>
    </source>
</evidence>
<dbReference type="InterPro" id="IPR044870">
    <property type="entry name" value="BMC_CP"/>
</dbReference>
<dbReference type="AlphaFoldDB" id="A0A430AC64"/>
<dbReference type="Gene3D" id="3.30.70.1710">
    <property type="match status" value="1"/>
</dbReference>
<comment type="caution">
    <text evidence="4">The sequence shown here is derived from an EMBL/GenBank/DDBJ whole genome shotgun (WGS) entry which is preliminary data.</text>
</comment>
<dbReference type="GO" id="GO:0031469">
    <property type="term" value="C:bacterial microcompartment"/>
    <property type="evidence" value="ECO:0007669"/>
    <property type="project" value="UniProtKB-SubCell"/>
</dbReference>
<dbReference type="SMART" id="SM00877">
    <property type="entry name" value="BMC"/>
    <property type="match status" value="1"/>
</dbReference>
<dbReference type="EMBL" id="NGJY01000001">
    <property type="protein sequence ID" value="RSU04807.1"/>
    <property type="molecule type" value="Genomic_DNA"/>
</dbReference>
<dbReference type="PANTHER" id="PTHR40449">
    <property type="entry name" value="ETHANOLAMINE UTILIZATION PROTEIN EUTS"/>
    <property type="match status" value="1"/>
</dbReference>
<dbReference type="PANTHER" id="PTHR40449:SF2">
    <property type="entry name" value="BACTERIAL MICROCOMPARTMENT SHELL PROTEIN EUTS"/>
    <property type="match status" value="1"/>
</dbReference>
<evidence type="ECO:0000256" key="2">
    <source>
        <dbReference type="ARBA" id="ARBA00024446"/>
    </source>
</evidence>
<dbReference type="PROSITE" id="PS51931">
    <property type="entry name" value="BMC_CP"/>
    <property type="match status" value="1"/>
</dbReference>
<dbReference type="CDD" id="cd07046">
    <property type="entry name" value="BMC_PduU-EutS"/>
    <property type="match status" value="1"/>
</dbReference>
<dbReference type="InterPro" id="IPR009307">
    <property type="entry name" value="EutS/PduU/CutR"/>
</dbReference>
<proteinExistence type="predicted"/>
<protein>
    <submittedName>
        <fullName evidence="4">Propanediol utilization protein</fullName>
    </submittedName>
</protein>
<dbReference type="InterPro" id="IPR037233">
    <property type="entry name" value="CcmK-like_sf"/>
</dbReference>
<reference evidence="4 5" key="1">
    <citation type="submission" date="2017-05" db="EMBL/GenBank/DDBJ databases">
        <title>Vagococcus spp. assemblies.</title>
        <authorList>
            <person name="Gulvik C.A."/>
        </authorList>
    </citation>
    <scope>NUCLEOTIDE SEQUENCE [LARGE SCALE GENOMIC DNA]</scope>
    <source>
        <strain evidence="4 5">CCUG 41755</strain>
    </source>
</reference>
<dbReference type="Proteomes" id="UP000287101">
    <property type="component" value="Unassembled WGS sequence"/>
</dbReference>
<evidence type="ECO:0000313" key="5">
    <source>
        <dbReference type="Proteomes" id="UP000287101"/>
    </source>
</evidence>
<organism evidence="4 5">
    <name type="scientific">Vagococcus fessus</name>
    <dbReference type="NCBI Taxonomy" id="120370"/>
    <lineage>
        <taxon>Bacteria</taxon>
        <taxon>Bacillati</taxon>
        <taxon>Bacillota</taxon>
        <taxon>Bacilli</taxon>
        <taxon>Lactobacillales</taxon>
        <taxon>Enterococcaceae</taxon>
        <taxon>Vagococcus</taxon>
    </lineage>
</organism>
<dbReference type="InterPro" id="IPR000249">
    <property type="entry name" value="BMC_dom"/>
</dbReference>
<evidence type="ECO:0000256" key="1">
    <source>
        <dbReference type="ARBA" id="ARBA00024322"/>
    </source>
</evidence>
<name>A0A430AC64_9ENTE</name>
<accession>A0A430AC64</accession>
<comment type="subcellular location">
    <subcellularLocation>
        <location evidence="1">Bacterial microcompartment</location>
    </subcellularLocation>
</comment>
<dbReference type="RefSeq" id="WP_126830436.1">
    <property type="nucleotide sequence ID" value="NZ_CBCRYB010000002.1"/>
</dbReference>
<keyword evidence="2" id="KW-1283">Bacterial microcompartment</keyword>
<evidence type="ECO:0000313" key="4">
    <source>
        <dbReference type="EMBL" id="RSU04807.1"/>
    </source>
</evidence>
<keyword evidence="5" id="KW-1185">Reference proteome</keyword>
<dbReference type="OrthoDB" id="9794459at2"/>
<dbReference type="SUPFAM" id="SSF143414">
    <property type="entry name" value="CcmK-like"/>
    <property type="match status" value="1"/>
</dbReference>
<sequence>MTEKVRVIQESVPGRQITIAHIVANPDSKVYEKVGLQAFKSQAIGILTITPSEAAIVASDIATKAADVKIGFMDRFSGALVVTGDVTAVEAALEAVIDTLGNMLAISKTKITRS</sequence>
<feature type="domain" description="BMC circularly permuted" evidence="3">
    <location>
        <begin position="6"/>
        <end position="107"/>
    </location>
</feature>
<gene>
    <name evidence="4" type="ORF">CBF31_01965</name>
</gene>
<dbReference type="PIRSF" id="PIRSF012296">
    <property type="entry name" value="EutS_PduU"/>
    <property type="match status" value="1"/>
</dbReference>
<dbReference type="Pfam" id="PF00936">
    <property type="entry name" value="BMC"/>
    <property type="match status" value="1"/>
</dbReference>